<keyword evidence="2" id="KW-1185">Reference proteome</keyword>
<sequence length="48" mass="5792">MGVLSIFLWMQDLNGVVFRILIGIFWVGWFYFWIWVSYLTTEVTINCL</sequence>
<name>A0ACA8ZSC0_9GAMM</name>
<dbReference type="Proteomes" id="UP000635628">
    <property type="component" value="Unassembled WGS sequence"/>
</dbReference>
<protein>
    <submittedName>
        <fullName evidence="1">Uncharacterized protein</fullName>
    </submittedName>
</protein>
<reference evidence="1" key="1">
    <citation type="submission" date="2020-05" db="EMBL/GenBank/DDBJ databases">
        <authorList>
            <person name="Petersen J."/>
            <person name="Sayavedra L."/>
        </authorList>
    </citation>
    <scope>NUCLEOTIDE SEQUENCE</scope>
    <source>
        <strain evidence="1">B azoricus SOX Menez Gwen</strain>
    </source>
</reference>
<evidence type="ECO:0000313" key="2">
    <source>
        <dbReference type="Proteomes" id="UP000635628"/>
    </source>
</evidence>
<dbReference type="EMBL" id="CAESAP020000316">
    <property type="protein sequence ID" value="CAB5506205.1"/>
    <property type="molecule type" value="Genomic_DNA"/>
</dbReference>
<accession>A0ACA8ZSC0</accession>
<gene>
    <name evidence="1" type="ORF">AZO1586R_2047</name>
</gene>
<proteinExistence type="predicted"/>
<organism evidence="1 2">
    <name type="scientific">Bathymodiolus azoricus thioautotrophic gill symbiont</name>
    <dbReference type="NCBI Taxonomy" id="235205"/>
    <lineage>
        <taxon>Bacteria</taxon>
        <taxon>Pseudomonadati</taxon>
        <taxon>Pseudomonadota</taxon>
        <taxon>Gammaproteobacteria</taxon>
        <taxon>sulfur-oxidizing symbionts</taxon>
    </lineage>
</organism>
<comment type="caution">
    <text evidence="1">The sequence shown here is derived from an EMBL/GenBank/DDBJ whole genome shotgun (WGS) entry which is preliminary data.</text>
</comment>
<evidence type="ECO:0000313" key="1">
    <source>
        <dbReference type="EMBL" id="CAB5506205.1"/>
    </source>
</evidence>